<evidence type="ECO:0000256" key="8">
    <source>
        <dbReference type="SAM" id="MobiDB-lite"/>
    </source>
</evidence>
<dbReference type="EMBL" id="CP003123">
    <property type="protein sequence ID" value="AGF74416.1"/>
    <property type="molecule type" value="Genomic_DNA"/>
</dbReference>
<dbReference type="GO" id="GO:0016887">
    <property type="term" value="F:ATP hydrolysis activity"/>
    <property type="evidence" value="ECO:0007669"/>
    <property type="project" value="InterPro"/>
</dbReference>
<dbReference type="OrthoDB" id="9803641at2"/>
<dbReference type="InterPro" id="IPR050130">
    <property type="entry name" value="ClpA_ClpB"/>
</dbReference>
<organism evidence="10 11">
    <name type="scientific">Bartonella australis (strain Aust/NH1)</name>
    <dbReference type="NCBI Taxonomy" id="1094489"/>
    <lineage>
        <taxon>Bacteria</taxon>
        <taxon>Pseudomonadati</taxon>
        <taxon>Pseudomonadota</taxon>
        <taxon>Alphaproteobacteria</taxon>
        <taxon>Hyphomicrobiales</taxon>
        <taxon>Bartonellaceae</taxon>
        <taxon>Bartonella</taxon>
    </lineage>
</organism>
<dbReference type="Pfam" id="PF10431">
    <property type="entry name" value="ClpB_D2-small"/>
    <property type="match status" value="1"/>
</dbReference>
<dbReference type="CDD" id="cd00009">
    <property type="entry name" value="AAA"/>
    <property type="match status" value="1"/>
</dbReference>
<feature type="compositionally biased region" description="Basic residues" evidence="8">
    <location>
        <begin position="773"/>
        <end position="783"/>
    </location>
</feature>
<dbReference type="GO" id="GO:0005737">
    <property type="term" value="C:cytoplasm"/>
    <property type="evidence" value="ECO:0007669"/>
    <property type="project" value="TreeGrafter"/>
</dbReference>
<dbReference type="InterPro" id="IPR003593">
    <property type="entry name" value="AAA+_ATPase"/>
</dbReference>
<accession>M1PCU1</accession>
<dbReference type="PANTHER" id="PTHR11638">
    <property type="entry name" value="ATP-DEPENDENT CLP PROTEASE"/>
    <property type="match status" value="1"/>
</dbReference>
<dbReference type="PROSITE" id="PS51903">
    <property type="entry name" value="CLP_R"/>
    <property type="match status" value="1"/>
</dbReference>
<evidence type="ECO:0000259" key="9">
    <source>
        <dbReference type="PROSITE" id="PS51903"/>
    </source>
</evidence>
<dbReference type="SUPFAM" id="SSF81923">
    <property type="entry name" value="Double Clp-N motif"/>
    <property type="match status" value="1"/>
</dbReference>
<dbReference type="InterPro" id="IPR013461">
    <property type="entry name" value="ClpA"/>
</dbReference>
<dbReference type="Pfam" id="PF02861">
    <property type="entry name" value="Clp_N"/>
    <property type="match status" value="1"/>
</dbReference>
<dbReference type="Pfam" id="PF17871">
    <property type="entry name" value="AAA_lid_9"/>
    <property type="match status" value="1"/>
</dbReference>
<evidence type="ECO:0000256" key="4">
    <source>
        <dbReference type="ARBA" id="ARBA00022840"/>
    </source>
</evidence>
<dbReference type="CDD" id="cd19499">
    <property type="entry name" value="RecA-like_ClpB_Hsp104-like"/>
    <property type="match status" value="1"/>
</dbReference>
<dbReference type="InterPro" id="IPR041546">
    <property type="entry name" value="ClpA/ClpB_AAA_lid"/>
</dbReference>
<dbReference type="InterPro" id="IPR018368">
    <property type="entry name" value="ClpA/B_CS1"/>
</dbReference>
<dbReference type="NCBIfam" id="TIGR02639">
    <property type="entry name" value="ClpA"/>
    <property type="match status" value="1"/>
</dbReference>
<feature type="domain" description="Clp R" evidence="9">
    <location>
        <begin position="1"/>
        <end position="145"/>
    </location>
</feature>
<dbReference type="GO" id="GO:0005524">
    <property type="term" value="F:ATP binding"/>
    <property type="evidence" value="ECO:0007669"/>
    <property type="project" value="UniProtKB-KW"/>
</dbReference>
<keyword evidence="11" id="KW-1185">Reference proteome</keyword>
<evidence type="ECO:0000256" key="7">
    <source>
        <dbReference type="RuleBase" id="RU004432"/>
    </source>
</evidence>
<dbReference type="PANTHER" id="PTHR11638:SF111">
    <property type="entry name" value="ATP-DEPENDENT CLP PROTEASE ATP-BINDING SUBUNIT CLPA"/>
    <property type="match status" value="1"/>
</dbReference>
<dbReference type="GO" id="GO:0043335">
    <property type="term" value="P:protein unfolding"/>
    <property type="evidence" value="ECO:0007669"/>
    <property type="project" value="InterPro"/>
</dbReference>
<dbReference type="InterPro" id="IPR004176">
    <property type="entry name" value="Clp_R_N"/>
</dbReference>
<dbReference type="Gene3D" id="1.10.1780.10">
    <property type="entry name" value="Clp, N-terminal domain"/>
    <property type="match status" value="1"/>
</dbReference>
<dbReference type="Gene3D" id="1.10.8.60">
    <property type="match status" value="2"/>
</dbReference>
<dbReference type="GO" id="GO:0034605">
    <property type="term" value="P:cellular response to heat"/>
    <property type="evidence" value="ECO:0007669"/>
    <property type="project" value="TreeGrafter"/>
</dbReference>
<dbReference type="Proteomes" id="UP000011729">
    <property type="component" value="Chromosome"/>
</dbReference>
<dbReference type="PROSITE" id="PS00870">
    <property type="entry name" value="CLPAB_1"/>
    <property type="match status" value="1"/>
</dbReference>
<dbReference type="SMART" id="SM00382">
    <property type="entry name" value="AAA"/>
    <property type="match status" value="2"/>
</dbReference>
<sequence length="783" mass="87085">MPSFTPSLEEVLQRALTIATQAQHEYATLEHLLLALLDDADASSVIRACKVDLEELRERLTHYIQSELDIQIRTDEDTKPTAFFQRVIQRAVIHAQSVGKDEVSGANVLVAIFSERESYAAYFLQEMGMTRYDAVRFISHGIMHDDGLSLLLEDLEEQLEQQVFDRGEKVASALSVYCVDLNRKARSGKIDLLIGRDVEISRMIQILCRRSKNNPLLVGDPGVGKTAIIEGLARRIIDGQVPEVLSNTTIFALDMGGLVAGTRYRGDFEERLKQIIKEFAQHPGAVLFIDEIHTLIGAGATSGGNMDAANLLKPVLSSGVIRCIGSTTYREYRKIFEQDRALERRFQKVDVNEPSIADAIKILQGLKPYFEDFHQLKYTDEAVKASVELSSRYMADRRLPDKAIDVVDESGAAQMLLPKKRRKKSIGVKEIEATIATMARIPSKTISGDDQKLLCNLEKELKQVVYGQDQAITALVSSIKLARAGLREAEKPIGSYLFSGPTGVGKTEIARQLASSLGIGLLRFDMSEYMEQHTVARLIGAPPGYVGFDQGGLLTDAVDQKPHAVVLLDEIEKAHPELFNILLQVMDYGKLTDHNGKKIDFRNVILIMTTNAGASDMAKSAIGFGKVLRDSDDVEAINRLFTPEFRNRLDAIIRFAPLSRLMISRVVQKFIFQLEAQLIDQEITFDVSVSAMAWLANKGYDVQMGARPLGYVIQEYIKKPLADEILFGKLRNGGTVRVSTHKLNEGKETLKLQISPSNIPIHSKNRKAESSVKKRIAKKNSAT</sequence>
<evidence type="ECO:0000256" key="1">
    <source>
        <dbReference type="ARBA" id="ARBA00008675"/>
    </source>
</evidence>
<evidence type="ECO:0000256" key="5">
    <source>
        <dbReference type="ARBA" id="ARBA00023186"/>
    </source>
</evidence>
<dbReference type="Pfam" id="PF00004">
    <property type="entry name" value="AAA"/>
    <property type="match status" value="1"/>
</dbReference>
<keyword evidence="5 7" id="KW-0143">Chaperone</keyword>
<dbReference type="Pfam" id="PF07724">
    <property type="entry name" value="AAA_2"/>
    <property type="match status" value="1"/>
</dbReference>
<keyword evidence="2 6" id="KW-0677">Repeat</keyword>
<proteinExistence type="inferred from homology"/>
<dbReference type="InterPro" id="IPR003959">
    <property type="entry name" value="ATPase_AAA_core"/>
</dbReference>
<evidence type="ECO:0000313" key="11">
    <source>
        <dbReference type="Proteomes" id="UP000011729"/>
    </source>
</evidence>
<dbReference type="InterPro" id="IPR027417">
    <property type="entry name" value="P-loop_NTPase"/>
</dbReference>
<dbReference type="HOGENOM" id="CLU_005070_4_1_5"/>
<dbReference type="PATRIC" id="fig|1094489.3.peg.660"/>
<dbReference type="KEGG" id="baus:BAnh1_05370"/>
<dbReference type="AlphaFoldDB" id="M1PCU1"/>
<dbReference type="InterPro" id="IPR019489">
    <property type="entry name" value="Clp_ATPase_C"/>
</dbReference>
<dbReference type="eggNOG" id="COG0542">
    <property type="taxonomic scope" value="Bacteria"/>
</dbReference>
<evidence type="ECO:0000313" key="10">
    <source>
        <dbReference type="EMBL" id="AGF74416.1"/>
    </source>
</evidence>
<dbReference type="InterPro" id="IPR036628">
    <property type="entry name" value="Clp_N_dom_sf"/>
</dbReference>
<comment type="similarity">
    <text evidence="1 7">Belongs to the ClpA/ClpB family.</text>
</comment>
<dbReference type="InterPro" id="IPR028299">
    <property type="entry name" value="ClpA/B_CS2"/>
</dbReference>
<dbReference type="SMART" id="SM01086">
    <property type="entry name" value="ClpB_D2-small"/>
    <property type="match status" value="1"/>
</dbReference>
<name>M1PCU1_BARAA</name>
<gene>
    <name evidence="10" type="primary">clpA</name>
    <name evidence="10" type="ordered locus">BAnh1_05370</name>
</gene>
<dbReference type="InterPro" id="IPR001270">
    <property type="entry name" value="ClpA/B"/>
</dbReference>
<keyword evidence="3 7" id="KW-0547">Nucleotide-binding</keyword>
<dbReference type="PRINTS" id="PR00300">
    <property type="entry name" value="CLPPROTEASEA"/>
</dbReference>
<dbReference type="RefSeq" id="WP_015397924.1">
    <property type="nucleotide sequence ID" value="NC_020300.1"/>
</dbReference>
<dbReference type="STRING" id="1094489.BAnh1_05370"/>
<reference evidence="10 11" key="1">
    <citation type="journal article" date="2013" name="PLoS Genet.">
        <title>A gene transfer agent and a dynamic repertoire of secretion systems hold the keys to the explosive radiation of the emerging pathogen Bartonella.</title>
        <authorList>
            <person name="Guy L."/>
            <person name="Nystedt B."/>
            <person name="Toft C."/>
            <person name="Zaremba-Niedzwiedzka K."/>
            <person name="Berglund E.C."/>
            <person name="Granberg F."/>
            <person name="Naslund K."/>
            <person name="Eriksson A.S."/>
            <person name="Andersson S.G."/>
        </authorList>
    </citation>
    <scope>NUCLEOTIDE SEQUENCE [LARGE SCALE GENOMIC DNA]</scope>
    <source>
        <strain evidence="10 11">Aust/NH1</strain>
    </source>
</reference>
<protein>
    <submittedName>
        <fullName evidence="10">Endopeptidase Clp ATP-binding chain a</fullName>
    </submittedName>
</protein>
<dbReference type="PROSITE" id="PS00871">
    <property type="entry name" value="CLPAB_2"/>
    <property type="match status" value="1"/>
</dbReference>
<evidence type="ECO:0000256" key="6">
    <source>
        <dbReference type="PROSITE-ProRule" id="PRU01251"/>
    </source>
</evidence>
<dbReference type="Gene3D" id="3.40.50.300">
    <property type="entry name" value="P-loop containing nucleotide triphosphate hydrolases"/>
    <property type="match status" value="2"/>
</dbReference>
<keyword evidence="4 7" id="KW-0067">ATP-binding</keyword>
<evidence type="ECO:0000256" key="3">
    <source>
        <dbReference type="ARBA" id="ARBA00022741"/>
    </source>
</evidence>
<evidence type="ECO:0000256" key="2">
    <source>
        <dbReference type="ARBA" id="ARBA00022737"/>
    </source>
</evidence>
<feature type="region of interest" description="Disordered" evidence="8">
    <location>
        <begin position="764"/>
        <end position="783"/>
    </location>
</feature>
<dbReference type="SUPFAM" id="SSF52540">
    <property type="entry name" value="P-loop containing nucleoside triphosphate hydrolases"/>
    <property type="match status" value="2"/>
</dbReference>